<evidence type="ECO:0000259" key="1">
    <source>
        <dbReference type="PROSITE" id="PS51433"/>
    </source>
</evidence>
<feature type="domain" description="PNT" evidence="1">
    <location>
        <begin position="69"/>
        <end position="153"/>
    </location>
</feature>
<dbReference type="FunFam" id="1.10.150.50:FF:000061">
    <property type="entry name" value="Ets DNA-binding protein pokkuri"/>
    <property type="match status" value="1"/>
</dbReference>
<evidence type="ECO:0000313" key="3">
    <source>
        <dbReference type="Proteomes" id="UP001159042"/>
    </source>
</evidence>
<comment type="caution">
    <text evidence="2">The sequence shown here is derived from an EMBL/GenBank/DDBJ whole genome shotgun (WGS) entry which is preliminary data.</text>
</comment>
<organism evidence="2 3">
    <name type="scientific">Exocentrus adspersus</name>
    <dbReference type="NCBI Taxonomy" id="1586481"/>
    <lineage>
        <taxon>Eukaryota</taxon>
        <taxon>Metazoa</taxon>
        <taxon>Ecdysozoa</taxon>
        <taxon>Arthropoda</taxon>
        <taxon>Hexapoda</taxon>
        <taxon>Insecta</taxon>
        <taxon>Pterygota</taxon>
        <taxon>Neoptera</taxon>
        <taxon>Endopterygota</taxon>
        <taxon>Coleoptera</taxon>
        <taxon>Polyphaga</taxon>
        <taxon>Cucujiformia</taxon>
        <taxon>Chrysomeloidea</taxon>
        <taxon>Cerambycidae</taxon>
        <taxon>Lamiinae</taxon>
        <taxon>Acanthocinini</taxon>
        <taxon>Exocentrus</taxon>
    </lineage>
</organism>
<dbReference type="GO" id="GO:0043565">
    <property type="term" value="F:sequence-specific DNA binding"/>
    <property type="evidence" value="ECO:0007669"/>
    <property type="project" value="InterPro"/>
</dbReference>
<dbReference type="InterPro" id="IPR003118">
    <property type="entry name" value="Pointed_dom"/>
</dbReference>
<dbReference type="EMBL" id="JANEYG010000041">
    <property type="protein sequence ID" value="KAJ8916624.1"/>
    <property type="molecule type" value="Genomic_DNA"/>
</dbReference>
<keyword evidence="3" id="KW-1185">Reference proteome</keyword>
<dbReference type="PROSITE" id="PS51433">
    <property type="entry name" value="PNT"/>
    <property type="match status" value="1"/>
</dbReference>
<evidence type="ECO:0000313" key="2">
    <source>
        <dbReference type="EMBL" id="KAJ8916624.1"/>
    </source>
</evidence>
<reference evidence="2 3" key="1">
    <citation type="journal article" date="2023" name="Insect Mol. Biol.">
        <title>Genome sequencing provides insights into the evolution of gene families encoding plant cell wall-degrading enzymes in longhorned beetles.</title>
        <authorList>
            <person name="Shin N.R."/>
            <person name="Okamura Y."/>
            <person name="Kirsch R."/>
            <person name="Pauchet Y."/>
        </authorList>
    </citation>
    <scope>NUCLEOTIDE SEQUENCE [LARGE SCALE GENOMIC DNA]</scope>
    <source>
        <strain evidence="2">EAD_L_NR</strain>
    </source>
</reference>
<dbReference type="CDD" id="cd08536">
    <property type="entry name" value="SAM_PNT-Mae"/>
    <property type="match status" value="1"/>
</dbReference>
<name>A0AAV8VR67_9CUCU</name>
<dbReference type="Gene3D" id="1.10.150.50">
    <property type="entry name" value="Transcription Factor, Ets-1"/>
    <property type="match status" value="1"/>
</dbReference>
<protein>
    <recommendedName>
        <fullName evidence="1">PNT domain-containing protein</fullName>
    </recommendedName>
</protein>
<dbReference type="SMART" id="SM00251">
    <property type="entry name" value="SAM_PNT"/>
    <property type="match status" value="1"/>
</dbReference>
<accession>A0AAV8VR67</accession>
<sequence>MYSFLDAPLGKTTALLPPGFHPFFVGSSPGVRVLESFSKIGHYDRKALMALQAADHPVRYGPASELERFINYRHSRNLEEDDLPKDPRQWTREDVAQWLRHVTAVHNLPEVPPSRFLMNGKALCLMSSGMFLNRVPVGGKLLYKDFQLRLCAALYSRN</sequence>
<dbReference type="Proteomes" id="UP001159042">
    <property type="component" value="Unassembled WGS sequence"/>
</dbReference>
<dbReference type="InterPro" id="IPR013761">
    <property type="entry name" value="SAM/pointed_sf"/>
</dbReference>
<proteinExistence type="predicted"/>
<gene>
    <name evidence="2" type="ORF">NQ315_000269</name>
</gene>
<dbReference type="Pfam" id="PF02198">
    <property type="entry name" value="SAM_PNT"/>
    <property type="match status" value="1"/>
</dbReference>
<dbReference type="SUPFAM" id="SSF47769">
    <property type="entry name" value="SAM/Pointed domain"/>
    <property type="match status" value="1"/>
</dbReference>
<dbReference type="AlphaFoldDB" id="A0AAV8VR67"/>